<evidence type="ECO:0000313" key="3">
    <source>
        <dbReference type="Proteomes" id="UP000238523"/>
    </source>
</evidence>
<gene>
    <name evidence="2" type="ORF">CUJ84_pRLN2000501</name>
</gene>
<feature type="compositionally biased region" description="Basic residues" evidence="1">
    <location>
        <begin position="1"/>
        <end position="14"/>
    </location>
</feature>
<organism evidence="2 3">
    <name type="scientific">Rhizobium leguminosarum</name>
    <dbReference type="NCBI Taxonomy" id="384"/>
    <lineage>
        <taxon>Bacteria</taxon>
        <taxon>Pseudomonadati</taxon>
        <taxon>Pseudomonadota</taxon>
        <taxon>Alphaproteobacteria</taxon>
        <taxon>Hyphomicrobiales</taxon>
        <taxon>Rhizobiaceae</taxon>
        <taxon>Rhizobium/Agrobacterium group</taxon>
        <taxon>Rhizobium</taxon>
    </lineage>
</organism>
<keyword evidence="2" id="KW-0614">Plasmid</keyword>
<dbReference type="Proteomes" id="UP000238523">
    <property type="component" value="Plasmid pRLN2"/>
</dbReference>
<feature type="compositionally biased region" description="Basic and acidic residues" evidence="1">
    <location>
        <begin position="19"/>
        <end position="36"/>
    </location>
</feature>
<protein>
    <submittedName>
        <fullName evidence="2">Uncharacterized protein</fullName>
    </submittedName>
</protein>
<proteinExistence type="predicted"/>
<feature type="region of interest" description="Disordered" evidence="1">
    <location>
        <begin position="1"/>
        <end position="58"/>
    </location>
</feature>
<sequence>MHPYRSRRGRRYHQCHALADPRQDDRPRPHRRDACKPRHRGRDRQARRPPEAPAGDDRAAFALRPAEDATALVMPAFEVGASDRLLAVLMKPHVLAAACKTTEIQLYIECAALKN</sequence>
<reference evidence="2 3" key="1">
    <citation type="submission" date="2017-11" db="EMBL/GenBank/DDBJ databases">
        <title>Complete genome of Rhizobium leguminosarum Norway, an ineffective micro-symbiont.</title>
        <authorList>
            <person name="Hoffrichter A."/>
            <person name="Liang J."/>
            <person name="Brachmann A."/>
            <person name="Marin M."/>
        </authorList>
    </citation>
    <scope>NUCLEOTIDE SEQUENCE [LARGE SCALE GENOMIC DNA]</scope>
    <source>
        <strain evidence="2 3">Norway</strain>
        <plasmid evidence="3">Plasmid prln2</plasmid>
    </source>
</reference>
<evidence type="ECO:0000313" key="2">
    <source>
        <dbReference type="EMBL" id="AUW47039.1"/>
    </source>
</evidence>
<feature type="compositionally biased region" description="Basic and acidic residues" evidence="1">
    <location>
        <begin position="43"/>
        <end position="58"/>
    </location>
</feature>
<accession>A0A2K9ZFN4</accession>
<name>A0A2K9ZFN4_RHILE</name>
<evidence type="ECO:0000256" key="1">
    <source>
        <dbReference type="SAM" id="MobiDB-lite"/>
    </source>
</evidence>
<dbReference type="EMBL" id="CP025014">
    <property type="protein sequence ID" value="AUW47039.1"/>
    <property type="molecule type" value="Genomic_DNA"/>
</dbReference>
<geneLocation type="plasmid" evidence="3">
    <name>prln2</name>
</geneLocation>
<dbReference type="AlphaFoldDB" id="A0A2K9ZFN4"/>